<protein>
    <submittedName>
        <fullName evidence="2">Uncharacterized protein</fullName>
    </submittedName>
</protein>
<name>A0AAV9GZL3_9PEZI</name>
<reference evidence="2" key="2">
    <citation type="submission" date="2023-05" db="EMBL/GenBank/DDBJ databases">
        <authorList>
            <consortium name="Lawrence Berkeley National Laboratory"/>
            <person name="Steindorff A."/>
            <person name="Hensen N."/>
            <person name="Bonometti L."/>
            <person name="Westerberg I."/>
            <person name="Brannstrom I.O."/>
            <person name="Guillou S."/>
            <person name="Cros-Aarteil S."/>
            <person name="Calhoun S."/>
            <person name="Haridas S."/>
            <person name="Kuo A."/>
            <person name="Mondo S."/>
            <person name="Pangilinan J."/>
            <person name="Riley R."/>
            <person name="Labutti K."/>
            <person name="Andreopoulos B."/>
            <person name="Lipzen A."/>
            <person name="Chen C."/>
            <person name="Yanf M."/>
            <person name="Daum C."/>
            <person name="Ng V."/>
            <person name="Clum A."/>
            <person name="Ohm R."/>
            <person name="Martin F."/>
            <person name="Silar P."/>
            <person name="Natvig D."/>
            <person name="Lalanne C."/>
            <person name="Gautier V."/>
            <person name="Ament-Velasquez S.L."/>
            <person name="Kruys A."/>
            <person name="Hutchinson M.I."/>
            <person name="Powell A.J."/>
            <person name="Barry K."/>
            <person name="Miller A.N."/>
            <person name="Grigoriev I.V."/>
            <person name="Debuchy R."/>
            <person name="Gladieux P."/>
            <person name="Thoren M.H."/>
            <person name="Johannesson H."/>
        </authorList>
    </citation>
    <scope>NUCLEOTIDE SEQUENCE</scope>
    <source>
        <strain evidence="2">PSN243</strain>
    </source>
</reference>
<evidence type="ECO:0000313" key="3">
    <source>
        <dbReference type="Proteomes" id="UP001321760"/>
    </source>
</evidence>
<comment type="caution">
    <text evidence="2">The sequence shown here is derived from an EMBL/GenBank/DDBJ whole genome shotgun (WGS) entry which is preliminary data.</text>
</comment>
<feature type="chain" id="PRO_5043866317" evidence="1">
    <location>
        <begin position="17"/>
        <end position="323"/>
    </location>
</feature>
<organism evidence="2 3">
    <name type="scientific">Podospora aff. communis PSN243</name>
    <dbReference type="NCBI Taxonomy" id="3040156"/>
    <lineage>
        <taxon>Eukaryota</taxon>
        <taxon>Fungi</taxon>
        <taxon>Dikarya</taxon>
        <taxon>Ascomycota</taxon>
        <taxon>Pezizomycotina</taxon>
        <taxon>Sordariomycetes</taxon>
        <taxon>Sordariomycetidae</taxon>
        <taxon>Sordariales</taxon>
        <taxon>Podosporaceae</taxon>
        <taxon>Podospora</taxon>
    </lineage>
</organism>
<evidence type="ECO:0000256" key="1">
    <source>
        <dbReference type="SAM" id="SignalP"/>
    </source>
</evidence>
<dbReference type="PANTHER" id="PTHR36578">
    <property type="entry name" value="CHROMOSOME 15, WHOLE GENOME SHOTGUN SEQUENCE"/>
    <property type="match status" value="1"/>
</dbReference>
<dbReference type="EMBL" id="MU865919">
    <property type="protein sequence ID" value="KAK4453790.1"/>
    <property type="molecule type" value="Genomic_DNA"/>
</dbReference>
<dbReference type="PANTHER" id="PTHR36578:SF1">
    <property type="entry name" value="APPLE DOMAIN-CONTAINING PROTEIN"/>
    <property type="match status" value="1"/>
</dbReference>
<keyword evidence="3" id="KW-1185">Reference proteome</keyword>
<accession>A0AAV9GZL3</accession>
<sequence length="323" mass="34956">MKTAAAFAFLAGLATAARIPVELPSSDVECKARPYNGPLVTNPDTASAFKAYERFSKIANLFAADQNTPETYATVPGFVNLNAAAQAPDYLFSIEPNSYDPEECAAHCNGEPGCTSFNIFYERVPLIVNTETHIPDPEVCPGKSTSPSATLIKCAFYSSALTADTATNYGQFQGHFEVVFAGSNAYFKWEAPTVSGFYGPLSLEDATIHAPTGYLGHETFPGSAFDPDLCADSCDENFVHDTATGTVTDQCISFNAFMLHKNGGEALFTCAYYSRVWGPLEATNRGQVDSVGNVYTIGRSYIYYLEEQYYLTGPNPGDEDVET</sequence>
<feature type="signal peptide" evidence="1">
    <location>
        <begin position="1"/>
        <end position="16"/>
    </location>
</feature>
<keyword evidence="1" id="KW-0732">Signal</keyword>
<proteinExistence type="predicted"/>
<reference evidence="2" key="1">
    <citation type="journal article" date="2023" name="Mol. Phylogenet. Evol.">
        <title>Genome-scale phylogeny and comparative genomics of the fungal order Sordariales.</title>
        <authorList>
            <person name="Hensen N."/>
            <person name="Bonometti L."/>
            <person name="Westerberg I."/>
            <person name="Brannstrom I.O."/>
            <person name="Guillou S."/>
            <person name="Cros-Aarteil S."/>
            <person name="Calhoun S."/>
            <person name="Haridas S."/>
            <person name="Kuo A."/>
            <person name="Mondo S."/>
            <person name="Pangilinan J."/>
            <person name="Riley R."/>
            <person name="LaButti K."/>
            <person name="Andreopoulos B."/>
            <person name="Lipzen A."/>
            <person name="Chen C."/>
            <person name="Yan M."/>
            <person name="Daum C."/>
            <person name="Ng V."/>
            <person name="Clum A."/>
            <person name="Steindorff A."/>
            <person name="Ohm R.A."/>
            <person name="Martin F."/>
            <person name="Silar P."/>
            <person name="Natvig D.O."/>
            <person name="Lalanne C."/>
            <person name="Gautier V."/>
            <person name="Ament-Velasquez S.L."/>
            <person name="Kruys A."/>
            <person name="Hutchinson M.I."/>
            <person name="Powell A.J."/>
            <person name="Barry K."/>
            <person name="Miller A.N."/>
            <person name="Grigoriev I.V."/>
            <person name="Debuchy R."/>
            <person name="Gladieux P."/>
            <person name="Hiltunen Thoren M."/>
            <person name="Johannesson H."/>
        </authorList>
    </citation>
    <scope>NUCLEOTIDE SEQUENCE</scope>
    <source>
        <strain evidence="2">PSN243</strain>
    </source>
</reference>
<evidence type="ECO:0000313" key="2">
    <source>
        <dbReference type="EMBL" id="KAK4453790.1"/>
    </source>
</evidence>
<dbReference type="AlphaFoldDB" id="A0AAV9GZL3"/>
<dbReference type="Proteomes" id="UP001321760">
    <property type="component" value="Unassembled WGS sequence"/>
</dbReference>
<gene>
    <name evidence="2" type="ORF">QBC34DRAFT_491321</name>
</gene>